<sequence length="81" mass="9665">MKRKLIKRNKEFLNNCIKAANGWPLCLFLYDWYSKQSVEEARHYKKIRKESHTKQGRINGLYLMWHGKEPTKICAGLKGRI</sequence>
<organism evidence="1 2">
    <name type="scientific">Enterobacteria phage GEC-3S</name>
    <dbReference type="NCBI Taxonomy" id="1222338"/>
    <lineage>
        <taxon>Viruses</taxon>
        <taxon>Duplodnaviria</taxon>
        <taxon>Heunggongvirae</taxon>
        <taxon>Uroviricota</taxon>
        <taxon>Caudoviricetes</taxon>
        <taxon>Pantevenvirales</taxon>
        <taxon>Straboviridae</taxon>
        <taxon>Krischvirus</taxon>
        <taxon>Krischvirus gec3s</taxon>
    </lineage>
</organism>
<protein>
    <submittedName>
        <fullName evidence="1">Uncharacterized protein</fullName>
    </submittedName>
</protein>
<evidence type="ECO:0000313" key="2">
    <source>
        <dbReference type="Proteomes" id="UP000203896"/>
    </source>
</evidence>
<dbReference type="GeneID" id="23301229"/>
<gene>
    <name evidence="1" type="ORF">BN201_0195</name>
</gene>
<proteinExistence type="predicted"/>
<dbReference type="OrthoDB" id="20588at10239"/>
<evidence type="ECO:0000313" key="1">
    <source>
        <dbReference type="EMBL" id="CEO90798.1"/>
    </source>
</evidence>
<reference evidence="1 2" key="1">
    <citation type="submission" date="2012-08" db="EMBL/GenBank/DDBJ databases">
        <title>Selection and characterization of a candidate therapeutic bacteriophage that lyses the German Escherichia coli O104:H4 outbreak strain.</title>
        <authorList>
            <person name="Merabishvilli M."/>
            <person name="De Vos D."/>
            <person name="Verbeken G."/>
            <person name="Kropinski A."/>
            <person name="Vandenheuvel D."/>
            <person name="Lavigne R."/>
            <person name="Wattiau P."/>
            <person name="Mast J."/>
            <person name="Ragimbeau C."/>
            <person name="Mossong J."/>
            <person name="Scheres J."/>
            <person name="Chanishvili N."/>
            <person name="Vaneechoutte M."/>
            <person name="Pirnay J.P."/>
        </authorList>
    </citation>
    <scope>NUCLEOTIDE SEQUENCE [LARGE SCALE GENOMIC DNA]</scope>
</reference>
<name>A0A0B7MRN3_9CAUD</name>
<dbReference type="Proteomes" id="UP000203896">
    <property type="component" value="Segment"/>
</dbReference>
<dbReference type="RefSeq" id="YP_009118878.1">
    <property type="nucleotide sequence ID" value="NC_025425.1"/>
</dbReference>
<keyword evidence="2" id="KW-1185">Reference proteome</keyword>
<dbReference type="EMBL" id="HE978309">
    <property type="protein sequence ID" value="CEO90798.1"/>
    <property type="molecule type" value="Genomic_DNA"/>
</dbReference>
<dbReference type="KEGG" id="vg:23301229"/>
<accession>A0A0B7MRN3</accession>